<dbReference type="EMBL" id="JAIXCQ010000009">
    <property type="protein sequence ID" value="MCA5894376.1"/>
    <property type="molecule type" value="Genomic_DNA"/>
</dbReference>
<evidence type="ECO:0000313" key="8">
    <source>
        <dbReference type="Proteomes" id="UP001319870"/>
    </source>
</evidence>
<sequence>MSIESPTEPVVIVGGGLAAARAAEAVRAQDAGIDVVLVTAERHQPYERPPLSKEYLRGQAEPDAVFPLEESWYSEQRVEVRTSAMVVGLDPAARRATLTDGTVLPFSRLLLATGSTPRSLGVPGHELAGVHTLRTVDDADLLAGILLNASLEGAERVVVVGDGWIGTEVAASARTLGLDVCLVGLAANPLEAVLGPELGALYGALHTERGVGRHRGEAIALTGEKGRVTGVDLTGDRHLEADVVVIGVGVTPNIGLAVAAGLELRPAAQGGGVVVDGSLRTSHPDVFAAGDIASIPSPHYGRPLRVEHWAVAQESGAHAGRAMLGDDSPYDVLPYFFSDQFDVGMEYKGFVDLRAGGYELVISGSTEDRELVAFWLRDGAVHAGMAMNVWERMDDVEELIRSRRVVPRDELEAFTG</sequence>
<dbReference type="PANTHER" id="PTHR43557">
    <property type="entry name" value="APOPTOSIS-INDUCING FACTOR 1"/>
    <property type="match status" value="1"/>
</dbReference>
<evidence type="ECO:0000256" key="1">
    <source>
        <dbReference type="ARBA" id="ARBA00001974"/>
    </source>
</evidence>
<comment type="caution">
    <text evidence="7">The sequence shown here is derived from an EMBL/GenBank/DDBJ whole genome shotgun (WGS) entry which is preliminary data.</text>
</comment>
<proteinExistence type="predicted"/>
<dbReference type="PRINTS" id="PR00411">
    <property type="entry name" value="PNDRDTASEI"/>
</dbReference>
<dbReference type="SUPFAM" id="SSF51905">
    <property type="entry name" value="FAD/NAD(P)-binding domain"/>
    <property type="match status" value="2"/>
</dbReference>
<evidence type="ECO:0000259" key="5">
    <source>
        <dbReference type="Pfam" id="PF07992"/>
    </source>
</evidence>
<dbReference type="Pfam" id="PF14759">
    <property type="entry name" value="Reductase_C"/>
    <property type="match status" value="1"/>
</dbReference>
<reference evidence="7 8" key="1">
    <citation type="submission" date="2021-09" db="EMBL/GenBank/DDBJ databases">
        <title>Isoptericola luteus sp. nov., a novel bacterium isolated from Harbin, the capital city of Heilongjiang province.</title>
        <authorList>
            <person name="Li J."/>
        </authorList>
    </citation>
    <scope>NUCLEOTIDE SEQUENCE [LARGE SCALE GENOMIC DNA]</scope>
    <source>
        <strain evidence="7 8">NEAU-Y5</strain>
    </source>
</reference>
<dbReference type="InterPro" id="IPR050446">
    <property type="entry name" value="FAD-oxidoreductase/Apoptosis"/>
</dbReference>
<keyword evidence="4" id="KW-0560">Oxidoreductase</keyword>
<dbReference type="InterPro" id="IPR036188">
    <property type="entry name" value="FAD/NAD-bd_sf"/>
</dbReference>
<evidence type="ECO:0000256" key="2">
    <source>
        <dbReference type="ARBA" id="ARBA00022630"/>
    </source>
</evidence>
<dbReference type="InterPro" id="IPR023753">
    <property type="entry name" value="FAD/NAD-binding_dom"/>
</dbReference>
<organism evidence="7 8">
    <name type="scientific">Isoptericola luteus</name>
    <dbReference type="NCBI Taxonomy" id="2879484"/>
    <lineage>
        <taxon>Bacteria</taxon>
        <taxon>Bacillati</taxon>
        <taxon>Actinomycetota</taxon>
        <taxon>Actinomycetes</taxon>
        <taxon>Micrococcales</taxon>
        <taxon>Promicromonosporaceae</taxon>
        <taxon>Isoptericola</taxon>
    </lineage>
</organism>
<dbReference type="Gene3D" id="3.50.50.60">
    <property type="entry name" value="FAD/NAD(P)-binding domain"/>
    <property type="match status" value="2"/>
</dbReference>
<dbReference type="PRINTS" id="PR00368">
    <property type="entry name" value="FADPNR"/>
</dbReference>
<feature type="domain" description="Reductase C-terminal" evidence="6">
    <location>
        <begin position="335"/>
        <end position="411"/>
    </location>
</feature>
<dbReference type="Pfam" id="PF07992">
    <property type="entry name" value="Pyr_redox_2"/>
    <property type="match status" value="1"/>
</dbReference>
<comment type="cofactor">
    <cofactor evidence="1">
        <name>FAD</name>
        <dbReference type="ChEBI" id="CHEBI:57692"/>
    </cofactor>
</comment>
<dbReference type="PANTHER" id="PTHR43557:SF2">
    <property type="entry name" value="RIESKE DOMAIN-CONTAINING PROTEIN-RELATED"/>
    <property type="match status" value="1"/>
</dbReference>
<gene>
    <name evidence="7" type="ORF">LEP48_13615</name>
</gene>
<evidence type="ECO:0000313" key="7">
    <source>
        <dbReference type="EMBL" id="MCA5894376.1"/>
    </source>
</evidence>
<evidence type="ECO:0000259" key="6">
    <source>
        <dbReference type="Pfam" id="PF14759"/>
    </source>
</evidence>
<feature type="domain" description="FAD/NAD(P)-binding" evidence="5">
    <location>
        <begin position="10"/>
        <end position="316"/>
    </location>
</feature>
<dbReference type="SUPFAM" id="SSF55424">
    <property type="entry name" value="FAD/NAD-linked reductases, dimerisation (C-terminal) domain"/>
    <property type="match status" value="1"/>
</dbReference>
<dbReference type="RefSeq" id="WP_225566137.1">
    <property type="nucleotide sequence ID" value="NZ_JAIXCQ010000009.1"/>
</dbReference>
<accession>A0ABS7ZH66</accession>
<name>A0ABS7ZH66_9MICO</name>
<keyword evidence="8" id="KW-1185">Reference proteome</keyword>
<dbReference type="Proteomes" id="UP001319870">
    <property type="component" value="Unassembled WGS sequence"/>
</dbReference>
<dbReference type="Gene3D" id="3.30.390.30">
    <property type="match status" value="1"/>
</dbReference>
<protein>
    <submittedName>
        <fullName evidence="7">FAD-dependent oxidoreductase</fullName>
    </submittedName>
</protein>
<keyword evidence="2" id="KW-0285">Flavoprotein</keyword>
<keyword evidence="3" id="KW-0274">FAD</keyword>
<dbReference type="InterPro" id="IPR016156">
    <property type="entry name" value="FAD/NAD-linked_Rdtase_dimer_sf"/>
</dbReference>
<evidence type="ECO:0000256" key="4">
    <source>
        <dbReference type="ARBA" id="ARBA00023002"/>
    </source>
</evidence>
<evidence type="ECO:0000256" key="3">
    <source>
        <dbReference type="ARBA" id="ARBA00022827"/>
    </source>
</evidence>
<dbReference type="InterPro" id="IPR028202">
    <property type="entry name" value="Reductase_C"/>
</dbReference>